<keyword evidence="7 8" id="KW-0998">Cell outer membrane</keyword>
<dbReference type="PANTHER" id="PTHR30069">
    <property type="entry name" value="TONB-DEPENDENT OUTER MEMBRANE RECEPTOR"/>
    <property type="match status" value="1"/>
</dbReference>
<evidence type="ECO:0000313" key="11">
    <source>
        <dbReference type="EMBL" id="MDM1549834.1"/>
    </source>
</evidence>
<accession>A0AAW7DCX0</accession>
<dbReference type="InterPro" id="IPR012910">
    <property type="entry name" value="Plug_dom"/>
</dbReference>
<evidence type="ECO:0000256" key="8">
    <source>
        <dbReference type="PROSITE-ProRule" id="PRU01360"/>
    </source>
</evidence>
<evidence type="ECO:0000313" key="12">
    <source>
        <dbReference type="Proteomes" id="UP001173578"/>
    </source>
</evidence>
<evidence type="ECO:0000256" key="9">
    <source>
        <dbReference type="SAM" id="SignalP"/>
    </source>
</evidence>
<comment type="subcellular location">
    <subcellularLocation>
        <location evidence="1 8">Cell outer membrane</location>
        <topology evidence="1 8">Multi-pass membrane protein</topology>
    </subcellularLocation>
</comment>
<name>A0AAW7DCX0_9FLAO</name>
<keyword evidence="5 9" id="KW-0732">Signal</keyword>
<dbReference type="Proteomes" id="UP001173578">
    <property type="component" value="Unassembled WGS sequence"/>
</dbReference>
<evidence type="ECO:0000256" key="7">
    <source>
        <dbReference type="ARBA" id="ARBA00023237"/>
    </source>
</evidence>
<dbReference type="RefSeq" id="WP_286484694.1">
    <property type="nucleotide sequence ID" value="NZ_JACALR010000001.1"/>
</dbReference>
<dbReference type="InterPro" id="IPR008969">
    <property type="entry name" value="CarboxyPept-like_regulatory"/>
</dbReference>
<reference evidence="11" key="2">
    <citation type="journal article" date="2022" name="Sci. Total Environ.">
        <title>Prevalence, transmission, and molecular epidemiology of tet(X)-positive bacteria among humans, animals, and environmental niches in China: An epidemiological, and genomic-based study.</title>
        <authorList>
            <person name="Dong N."/>
            <person name="Zeng Y."/>
            <person name="Cai C."/>
            <person name="Sun C."/>
            <person name="Lu J."/>
            <person name="Liu C."/>
            <person name="Zhou H."/>
            <person name="Sun Q."/>
            <person name="Shu L."/>
            <person name="Wang H."/>
            <person name="Wang Y."/>
            <person name="Wang S."/>
            <person name="Wu C."/>
            <person name="Chan E.W."/>
            <person name="Chen G."/>
            <person name="Shen Z."/>
            <person name="Chen S."/>
            <person name="Zhang R."/>
        </authorList>
    </citation>
    <scope>NUCLEOTIDE SEQUENCE</scope>
    <source>
        <strain evidence="11">210</strain>
    </source>
</reference>
<dbReference type="InterPro" id="IPR023997">
    <property type="entry name" value="TonB-dep_OMP_SusC/RagA_CS"/>
</dbReference>
<dbReference type="InterPro" id="IPR023996">
    <property type="entry name" value="TonB-dep_OMP_SusC/RagA"/>
</dbReference>
<proteinExistence type="inferred from homology"/>
<dbReference type="NCBIfam" id="TIGR04056">
    <property type="entry name" value="OMP_RagA_SusC"/>
    <property type="match status" value="1"/>
</dbReference>
<comment type="similarity">
    <text evidence="8">Belongs to the TonB-dependent receptor family.</text>
</comment>
<reference evidence="11" key="1">
    <citation type="submission" date="2020-06" db="EMBL/GenBank/DDBJ databases">
        <authorList>
            <person name="Dong N."/>
        </authorList>
    </citation>
    <scope>NUCLEOTIDE SEQUENCE</scope>
    <source>
        <strain evidence="11">210</strain>
    </source>
</reference>
<dbReference type="NCBIfam" id="TIGR04057">
    <property type="entry name" value="SusC_RagA_signa"/>
    <property type="match status" value="1"/>
</dbReference>
<dbReference type="PANTHER" id="PTHR30069:SF29">
    <property type="entry name" value="HEMOGLOBIN AND HEMOGLOBIN-HAPTOGLOBIN-BINDING PROTEIN 1-RELATED"/>
    <property type="match status" value="1"/>
</dbReference>
<evidence type="ECO:0000259" key="10">
    <source>
        <dbReference type="Pfam" id="PF07715"/>
    </source>
</evidence>
<dbReference type="Pfam" id="PF07715">
    <property type="entry name" value="Plug"/>
    <property type="match status" value="1"/>
</dbReference>
<sequence length="983" mass="109420">MRKKQFRIFSLLFVLGSFAYAQTTGHVKDSDGFPEADVEVKIKGTDKAAFTDENGDFNIDAKIGDILIIKGKEITVTSENLGDLSTQLNPKSENIDLGTAVVTGYSTQRKEEVTAAVSVVNAKDLMDAKSPNITNLLQGKVAGLRITSSSGQPGSTASLRLRGKTSISAGTDALWVVDGVIYHGTPNINPNDVETISVLKDAAATAQYGSRGANGVVVVTTKRARGNGLVINADYSTSYNRFNPGKFEVMNGSELYNLFQNMKGAPKLPDALATTNYDWVKNGTKTGIVQDANLSINSNSESTKLFSSIGYYNEEGTVKGYEYERLSARINLDQKLSDRLTFKPKLNATYTTRDSRQHDLYSMYMNMPWDNPFLPNGKPVNPRVDEENKVIDKWYGRDYSNYYYDLQTNYSKSENFDIQANMDFSWKISNSLTFESTNNVQYYTTTSVGYTDPNSISGMASDPKGSIYQSSDKRVIRSFNQMLRYNRKFGLHSLAGYAAYEYNDYMYQSIDGTRRGILPGSEILNNGALTISANGTKNDYAFQAGLAQVNYGYDNRYNFQASYRLDGSSRFGKNNRYASFYAFSAGWNINNEAFLKDSKVISNLKLRASYGVVGNAGGNDGNYYRQYSLYGLSGQYDGNPAVTQGQYNNPNVTWEQTKDANIGLEIGLLNRINMTLDVYDKNTDKLLHFVTFPNTSGWSGYWDNVGKVNNKGIEFSISADILPRSSEVQWNVSFNIAKNKNVVKDLYNDTTINADGIAEGSLKRVAEGYDIDTWYMRKWAGVDPSNGKPLWEKVDATTGEITKVSNYNQATLQFIGNTTPDFNGGFASSVSYKGFTLSADFVYSKGGLAYNIGRSLFDSDGAYPYYNQMRMQSGWKRWTAADPENATHPELIFNNTSNSNKISSRYLEDASFLRMRSVRLGYNFDQKDIERIGLKGLGLYISGDNLWTATKYTGADIEAVISGDRTNNYPNPKRFTFGVNLTF</sequence>
<protein>
    <submittedName>
        <fullName evidence="11">SusC/RagA family TonB-linked outer membrane protein</fullName>
    </submittedName>
</protein>
<dbReference type="GO" id="GO:0009279">
    <property type="term" value="C:cell outer membrane"/>
    <property type="evidence" value="ECO:0007669"/>
    <property type="project" value="UniProtKB-SubCell"/>
</dbReference>
<keyword evidence="2 8" id="KW-0813">Transport</keyword>
<dbReference type="InterPro" id="IPR036942">
    <property type="entry name" value="Beta-barrel_TonB_sf"/>
</dbReference>
<dbReference type="SUPFAM" id="SSF56935">
    <property type="entry name" value="Porins"/>
    <property type="match status" value="1"/>
</dbReference>
<comment type="caution">
    <text evidence="11">The sequence shown here is derived from an EMBL/GenBank/DDBJ whole genome shotgun (WGS) entry which is preliminary data.</text>
</comment>
<organism evidence="11 12">
    <name type="scientific">Empedobacter falsenii</name>
    <dbReference type="NCBI Taxonomy" id="343874"/>
    <lineage>
        <taxon>Bacteria</taxon>
        <taxon>Pseudomonadati</taxon>
        <taxon>Bacteroidota</taxon>
        <taxon>Flavobacteriia</taxon>
        <taxon>Flavobacteriales</taxon>
        <taxon>Weeksellaceae</taxon>
        <taxon>Empedobacter</taxon>
    </lineage>
</organism>
<evidence type="ECO:0000256" key="5">
    <source>
        <dbReference type="ARBA" id="ARBA00022729"/>
    </source>
</evidence>
<keyword evidence="4 8" id="KW-0812">Transmembrane</keyword>
<evidence type="ECO:0000256" key="6">
    <source>
        <dbReference type="ARBA" id="ARBA00023136"/>
    </source>
</evidence>
<evidence type="ECO:0000256" key="1">
    <source>
        <dbReference type="ARBA" id="ARBA00004571"/>
    </source>
</evidence>
<dbReference type="Gene3D" id="2.40.170.20">
    <property type="entry name" value="TonB-dependent receptor, beta-barrel domain"/>
    <property type="match status" value="1"/>
</dbReference>
<dbReference type="InterPro" id="IPR037066">
    <property type="entry name" value="Plug_dom_sf"/>
</dbReference>
<dbReference type="SUPFAM" id="SSF49464">
    <property type="entry name" value="Carboxypeptidase regulatory domain-like"/>
    <property type="match status" value="1"/>
</dbReference>
<dbReference type="AlphaFoldDB" id="A0AAW7DCX0"/>
<evidence type="ECO:0000256" key="4">
    <source>
        <dbReference type="ARBA" id="ARBA00022692"/>
    </source>
</evidence>
<evidence type="ECO:0000256" key="2">
    <source>
        <dbReference type="ARBA" id="ARBA00022448"/>
    </source>
</evidence>
<dbReference type="GO" id="GO:0015344">
    <property type="term" value="F:siderophore uptake transmembrane transporter activity"/>
    <property type="evidence" value="ECO:0007669"/>
    <property type="project" value="TreeGrafter"/>
</dbReference>
<feature type="signal peptide" evidence="9">
    <location>
        <begin position="1"/>
        <end position="21"/>
    </location>
</feature>
<gene>
    <name evidence="11" type="ORF">HX095_01235</name>
</gene>
<dbReference type="PROSITE" id="PS52016">
    <property type="entry name" value="TONB_DEPENDENT_REC_3"/>
    <property type="match status" value="1"/>
</dbReference>
<feature type="chain" id="PRO_5043633579" evidence="9">
    <location>
        <begin position="22"/>
        <end position="983"/>
    </location>
</feature>
<dbReference type="GO" id="GO:0044718">
    <property type="term" value="P:siderophore transmembrane transport"/>
    <property type="evidence" value="ECO:0007669"/>
    <property type="project" value="TreeGrafter"/>
</dbReference>
<keyword evidence="3 8" id="KW-1134">Transmembrane beta strand</keyword>
<dbReference type="InterPro" id="IPR039426">
    <property type="entry name" value="TonB-dep_rcpt-like"/>
</dbReference>
<feature type="domain" description="TonB-dependent receptor plug" evidence="10">
    <location>
        <begin position="110"/>
        <end position="216"/>
    </location>
</feature>
<evidence type="ECO:0000256" key="3">
    <source>
        <dbReference type="ARBA" id="ARBA00022452"/>
    </source>
</evidence>
<keyword evidence="6 8" id="KW-0472">Membrane</keyword>
<dbReference type="EMBL" id="JACALR010000001">
    <property type="protein sequence ID" value="MDM1549834.1"/>
    <property type="molecule type" value="Genomic_DNA"/>
</dbReference>
<dbReference type="Gene3D" id="2.170.130.10">
    <property type="entry name" value="TonB-dependent receptor, plug domain"/>
    <property type="match status" value="1"/>
</dbReference>